<sequence>MVLALVGLHLRRADGARAVIEDTEGEFRGGWHRQTSQLDLSETYTTEPANGNQSQG</sequence>
<accession>A0A9W6LD78</accession>
<evidence type="ECO:0000313" key="2">
    <source>
        <dbReference type="EMBL" id="GLI38206.1"/>
    </source>
</evidence>
<feature type="region of interest" description="Disordered" evidence="1">
    <location>
        <begin position="30"/>
        <end position="56"/>
    </location>
</feature>
<evidence type="ECO:0000313" key="3">
    <source>
        <dbReference type="Proteomes" id="UP001144352"/>
    </source>
</evidence>
<reference evidence="2" key="1">
    <citation type="submission" date="2022-12" db="EMBL/GenBank/DDBJ databases">
        <title>Reference genome sequencing for broad-spectrum identification of bacterial and archaeal isolates by mass spectrometry.</title>
        <authorList>
            <person name="Sekiguchi Y."/>
            <person name="Tourlousse D.M."/>
        </authorList>
    </citation>
    <scope>NUCLEOTIDE SEQUENCE</scope>
    <source>
        <strain evidence="2">H2</strain>
    </source>
</reference>
<evidence type="ECO:0000256" key="1">
    <source>
        <dbReference type="SAM" id="MobiDB-lite"/>
    </source>
</evidence>
<comment type="caution">
    <text evidence="2">The sequence shown here is derived from an EMBL/GenBank/DDBJ whole genome shotgun (WGS) entry which is preliminary data.</text>
</comment>
<dbReference type="AlphaFoldDB" id="A0A9W6LD78"/>
<gene>
    <name evidence="2" type="ORF">GHYDROH2_17070</name>
</gene>
<keyword evidence="3" id="KW-1185">Reference proteome</keyword>
<feature type="compositionally biased region" description="Polar residues" evidence="1">
    <location>
        <begin position="33"/>
        <end position="56"/>
    </location>
</feature>
<organism evidence="2 3">
    <name type="scientific">Geobacter hydrogenophilus</name>
    <dbReference type="NCBI Taxonomy" id="40983"/>
    <lineage>
        <taxon>Bacteria</taxon>
        <taxon>Pseudomonadati</taxon>
        <taxon>Thermodesulfobacteriota</taxon>
        <taxon>Desulfuromonadia</taxon>
        <taxon>Geobacterales</taxon>
        <taxon>Geobacteraceae</taxon>
        <taxon>Geobacter</taxon>
    </lineage>
</organism>
<protein>
    <submittedName>
        <fullName evidence="2">Uncharacterized protein</fullName>
    </submittedName>
</protein>
<dbReference type="EMBL" id="BSDS01000001">
    <property type="protein sequence ID" value="GLI38206.1"/>
    <property type="molecule type" value="Genomic_DNA"/>
</dbReference>
<dbReference type="Proteomes" id="UP001144352">
    <property type="component" value="Unassembled WGS sequence"/>
</dbReference>
<proteinExistence type="predicted"/>
<name>A0A9W6LD78_9BACT</name>